<dbReference type="GO" id="GO:0009252">
    <property type="term" value="P:peptidoglycan biosynthetic process"/>
    <property type="evidence" value="ECO:0007669"/>
    <property type="project" value="UniProtKB-KW"/>
</dbReference>
<keyword evidence="5" id="KW-0573">Peptidoglycan synthesis</keyword>
<sequence length="561" mass="61679">MVKKILNLFYKEHSGLHKTAIVLAISSVVSALFGILRDRLLASSFGASESLDIYYAAFKIPDFIYIISLSIISVNALIPFFLEKSAVSKEKAKTFLDETMTFFLLSIFILAGAGYFLIPHLSGLVAPGFSESSKKEFVYLARILLLSPIFLGLSNLVSSVIQSHNRFVIYALSPIFYNFGIIFGIVFLFPMFGMGGIVFGVVIGAMAHFAIQVPAIINLGYFPIPALKVNIKEFVRVAKLSLPRSLGLGLNQIILIFITASASLLSAGSIAVFNLSFNLQSVPLAVIGMSYSVAAFPTLSRLFIGNKKKEFLDQSAIAVRQIIFWSITASALIIVLRAQIVRTIFGSGNFGWQDTRLTAAAMSIFAFSITAQSLVVLFTRAFYASGKTWKPITINAISAVFIIGATPIFISLIKNNFFLASFFDLVLRVGGVAGTDMLALPLAYSLGMIANCVLLFISFQKEFGDVWSSARKTFFETLSASLFAGIVSYFSLNFLDNVFDINTFIGIFSQGFLATIFGGVVWFFFLKMFKNKELKEVTTAVFAKFWKTQVIASEPENLDRQ</sequence>
<feature type="transmembrane region" description="Helical" evidence="8">
    <location>
        <begin position="438"/>
        <end position="457"/>
    </location>
</feature>
<evidence type="ECO:0000256" key="6">
    <source>
        <dbReference type="ARBA" id="ARBA00022989"/>
    </source>
</evidence>
<dbReference type="InterPro" id="IPR004268">
    <property type="entry name" value="MurJ"/>
</dbReference>
<evidence type="ECO:0000256" key="4">
    <source>
        <dbReference type="ARBA" id="ARBA00022960"/>
    </source>
</evidence>
<name>A0A0G0X415_9BACT</name>
<evidence type="ECO:0000256" key="3">
    <source>
        <dbReference type="ARBA" id="ARBA00022692"/>
    </source>
</evidence>
<dbReference type="PANTHER" id="PTHR47019">
    <property type="entry name" value="LIPID II FLIPPASE MURJ"/>
    <property type="match status" value="1"/>
</dbReference>
<dbReference type="InterPro" id="IPR051050">
    <property type="entry name" value="Lipid_II_flippase_MurJ/MviN"/>
</dbReference>
<dbReference type="PANTHER" id="PTHR47019:SF1">
    <property type="entry name" value="LIPID II FLIPPASE MURJ"/>
    <property type="match status" value="1"/>
</dbReference>
<dbReference type="PRINTS" id="PR01806">
    <property type="entry name" value="VIRFACTRMVIN"/>
</dbReference>
<proteinExistence type="predicted"/>
<dbReference type="AlphaFoldDB" id="A0A0G0X415"/>
<feature type="transmembrane region" description="Helical" evidence="8">
    <location>
        <begin position="197"/>
        <end position="224"/>
    </location>
</feature>
<evidence type="ECO:0000256" key="7">
    <source>
        <dbReference type="ARBA" id="ARBA00023136"/>
    </source>
</evidence>
<feature type="transmembrane region" description="Helical" evidence="8">
    <location>
        <begin position="316"/>
        <end position="340"/>
    </location>
</feature>
<feature type="transmembrane region" description="Helical" evidence="8">
    <location>
        <begin position="245"/>
        <end position="272"/>
    </location>
</feature>
<evidence type="ECO:0000313" key="10">
    <source>
        <dbReference type="Proteomes" id="UP000034190"/>
    </source>
</evidence>
<feature type="transmembrane region" description="Helical" evidence="8">
    <location>
        <begin position="20"/>
        <end position="36"/>
    </location>
</feature>
<feature type="transmembrane region" description="Helical" evidence="8">
    <location>
        <begin position="284"/>
        <end position="304"/>
    </location>
</feature>
<feature type="transmembrane region" description="Helical" evidence="8">
    <location>
        <begin position="501"/>
        <end position="525"/>
    </location>
</feature>
<dbReference type="EMBL" id="LCAP01000006">
    <property type="protein sequence ID" value="KKR91430.1"/>
    <property type="molecule type" value="Genomic_DNA"/>
</dbReference>
<feature type="transmembrane region" description="Helical" evidence="8">
    <location>
        <begin position="395"/>
        <end position="418"/>
    </location>
</feature>
<reference evidence="9 10" key="1">
    <citation type="journal article" date="2015" name="Nature">
        <title>rRNA introns, odd ribosomes, and small enigmatic genomes across a large radiation of phyla.</title>
        <authorList>
            <person name="Brown C.T."/>
            <person name="Hug L.A."/>
            <person name="Thomas B.C."/>
            <person name="Sharon I."/>
            <person name="Castelle C.J."/>
            <person name="Singh A."/>
            <person name="Wilkins M.J."/>
            <person name="Williams K.H."/>
            <person name="Banfield J.F."/>
        </authorList>
    </citation>
    <scope>NUCLEOTIDE SEQUENCE [LARGE SCALE GENOMIC DNA]</scope>
</reference>
<feature type="transmembrane region" description="Helical" evidence="8">
    <location>
        <begin position="169"/>
        <end position="191"/>
    </location>
</feature>
<accession>A0A0G0X415</accession>
<evidence type="ECO:0000256" key="1">
    <source>
        <dbReference type="ARBA" id="ARBA00004651"/>
    </source>
</evidence>
<feature type="transmembrane region" description="Helical" evidence="8">
    <location>
        <begin position="360"/>
        <end position="383"/>
    </location>
</feature>
<feature type="transmembrane region" description="Helical" evidence="8">
    <location>
        <begin position="102"/>
        <end position="125"/>
    </location>
</feature>
<evidence type="ECO:0000256" key="5">
    <source>
        <dbReference type="ARBA" id="ARBA00022984"/>
    </source>
</evidence>
<dbReference type="GO" id="GO:0008360">
    <property type="term" value="P:regulation of cell shape"/>
    <property type="evidence" value="ECO:0007669"/>
    <property type="project" value="UniProtKB-KW"/>
</dbReference>
<feature type="transmembrane region" description="Helical" evidence="8">
    <location>
        <begin position="63"/>
        <end position="82"/>
    </location>
</feature>
<dbReference type="Proteomes" id="UP000034190">
    <property type="component" value="Unassembled WGS sequence"/>
</dbReference>
<evidence type="ECO:0000256" key="8">
    <source>
        <dbReference type="SAM" id="Phobius"/>
    </source>
</evidence>
<gene>
    <name evidence="9" type="ORF">UU43_C0006G0007</name>
</gene>
<dbReference type="GO" id="GO:0005886">
    <property type="term" value="C:plasma membrane"/>
    <property type="evidence" value="ECO:0007669"/>
    <property type="project" value="UniProtKB-SubCell"/>
</dbReference>
<keyword evidence="7 8" id="KW-0472">Membrane</keyword>
<feature type="transmembrane region" description="Helical" evidence="8">
    <location>
        <begin position="478"/>
        <end position="495"/>
    </location>
</feature>
<keyword evidence="4" id="KW-0133">Cell shape</keyword>
<comment type="caution">
    <text evidence="9">The sequence shown here is derived from an EMBL/GenBank/DDBJ whole genome shotgun (WGS) entry which is preliminary data.</text>
</comment>
<evidence type="ECO:0000313" key="9">
    <source>
        <dbReference type="EMBL" id="KKR91430.1"/>
    </source>
</evidence>
<protein>
    <submittedName>
        <fullName evidence="9">Integral membrane protein MviN</fullName>
    </submittedName>
</protein>
<feature type="transmembrane region" description="Helical" evidence="8">
    <location>
        <begin position="137"/>
        <end position="157"/>
    </location>
</feature>
<organism evidence="9 10">
    <name type="scientific">Candidatus Falkowbacteria bacterium GW2011_GWA2_41_14</name>
    <dbReference type="NCBI Taxonomy" id="1618635"/>
    <lineage>
        <taxon>Bacteria</taxon>
        <taxon>Candidatus Falkowiibacteriota</taxon>
    </lineage>
</organism>
<dbReference type="Pfam" id="PF03023">
    <property type="entry name" value="MurJ"/>
    <property type="match status" value="1"/>
</dbReference>
<keyword evidence="2" id="KW-1003">Cell membrane</keyword>
<dbReference type="GO" id="GO:0015648">
    <property type="term" value="F:lipid-linked peptidoglycan transporter activity"/>
    <property type="evidence" value="ECO:0007669"/>
    <property type="project" value="TreeGrafter"/>
</dbReference>
<evidence type="ECO:0000256" key="2">
    <source>
        <dbReference type="ARBA" id="ARBA00022475"/>
    </source>
</evidence>
<keyword evidence="3 8" id="KW-0812">Transmembrane</keyword>
<dbReference type="GO" id="GO:0034204">
    <property type="term" value="P:lipid translocation"/>
    <property type="evidence" value="ECO:0007669"/>
    <property type="project" value="TreeGrafter"/>
</dbReference>
<comment type="subcellular location">
    <subcellularLocation>
        <location evidence="1">Cell membrane</location>
        <topology evidence="1">Multi-pass membrane protein</topology>
    </subcellularLocation>
</comment>
<keyword evidence="6 8" id="KW-1133">Transmembrane helix</keyword>